<reference evidence="2 4" key="2">
    <citation type="submission" date="2023-09" db="EMBL/GenBank/DDBJ databases">
        <title>Complete-Gapless Cercospora beticola genome.</title>
        <authorList>
            <person name="Wyatt N.A."/>
            <person name="Spanner R.E."/>
            <person name="Bolton M.D."/>
        </authorList>
    </citation>
    <scope>NUCLEOTIDE SEQUENCE [LARGE SCALE GENOMIC DNA]</scope>
    <source>
        <strain evidence="2">Cb09-40</strain>
    </source>
</reference>
<dbReference type="AlphaFoldDB" id="A0A2G5I7K7"/>
<keyword evidence="4" id="KW-1185">Reference proteome</keyword>
<dbReference type="GO" id="GO:0000124">
    <property type="term" value="C:SAGA complex"/>
    <property type="evidence" value="ECO:0007669"/>
    <property type="project" value="InterPro"/>
</dbReference>
<evidence type="ECO:0000313" key="1">
    <source>
        <dbReference type="EMBL" id="PIB00826.1"/>
    </source>
</evidence>
<name>A0A2G5I7K7_CERBT</name>
<evidence type="ECO:0000313" key="3">
    <source>
        <dbReference type="Proteomes" id="UP000230605"/>
    </source>
</evidence>
<dbReference type="OrthoDB" id="5355007at2759"/>
<dbReference type="Gene3D" id="1.10.246.140">
    <property type="match status" value="1"/>
</dbReference>
<dbReference type="InterPro" id="IPR038212">
    <property type="entry name" value="TF_EnY2_sf"/>
</dbReference>
<evidence type="ECO:0000313" key="4">
    <source>
        <dbReference type="Proteomes" id="UP001302367"/>
    </source>
</evidence>
<sequence>MSADRKVAVNGALSAYNPSTQDSINLALLQNGGIRRIQTSLHERLDAAGWTQNVRDYVEKLFRSGDAQSYDEAMKLVMQHVALQGENGSGNITNGTGGPDLTIPREVAKDGAEVVKKELRQVVRMGDK</sequence>
<dbReference type="GO" id="GO:0005643">
    <property type="term" value="C:nuclear pore"/>
    <property type="evidence" value="ECO:0007669"/>
    <property type="project" value="InterPro"/>
</dbReference>
<gene>
    <name evidence="1" type="ORF">CB0940_00953</name>
    <name evidence="2" type="ORF">RHO25_000985</name>
</gene>
<dbReference type="Proteomes" id="UP001302367">
    <property type="component" value="Chromosome 1"/>
</dbReference>
<dbReference type="GO" id="GO:0003713">
    <property type="term" value="F:transcription coactivator activity"/>
    <property type="evidence" value="ECO:0007669"/>
    <property type="project" value="InterPro"/>
</dbReference>
<dbReference type="EMBL" id="CP134184">
    <property type="protein sequence ID" value="WPA96378.1"/>
    <property type="molecule type" value="Genomic_DNA"/>
</dbReference>
<reference evidence="1 3" key="1">
    <citation type="submission" date="2015-10" db="EMBL/GenBank/DDBJ databases">
        <title>The cercosporin biosynthetic gene cluster was horizontally transferred to several fungal lineages and shown to be expanded in Cercospora beticola based on microsynteny with recipient genomes.</title>
        <authorList>
            <person name="De Jonge R."/>
            <person name="Ebert M.K."/>
            <person name="Suttle J.C."/>
            <person name="Jurick Ii W.M."/>
            <person name="Secor G.A."/>
            <person name="Thomma B.P."/>
            <person name="Van De Peer Y."/>
            <person name="Bolton M.D."/>
        </authorList>
    </citation>
    <scope>NUCLEOTIDE SEQUENCE [LARGE SCALE GENOMIC DNA]</scope>
    <source>
        <strain evidence="1 3">09-40</strain>
    </source>
</reference>
<accession>A0A2G5I7K7</accession>
<dbReference type="Pfam" id="PF10163">
    <property type="entry name" value="EnY2"/>
    <property type="match status" value="1"/>
</dbReference>
<dbReference type="Proteomes" id="UP000230605">
    <property type="component" value="Chromosome 1"/>
</dbReference>
<dbReference type="GO" id="GO:0006406">
    <property type="term" value="P:mRNA export from nucleus"/>
    <property type="evidence" value="ECO:0007669"/>
    <property type="project" value="InterPro"/>
</dbReference>
<dbReference type="InterPro" id="IPR018783">
    <property type="entry name" value="TF_ENY2"/>
</dbReference>
<proteinExistence type="predicted"/>
<evidence type="ECO:0000313" key="2">
    <source>
        <dbReference type="EMBL" id="WPA96378.1"/>
    </source>
</evidence>
<protein>
    <submittedName>
        <fullName evidence="1">Uncharacterized protein</fullName>
    </submittedName>
</protein>
<dbReference type="EMBL" id="LKMD01000100">
    <property type="protein sequence ID" value="PIB00826.1"/>
    <property type="molecule type" value="Genomic_DNA"/>
</dbReference>
<organism evidence="1 3">
    <name type="scientific">Cercospora beticola</name>
    <name type="common">Sugarbeet leaf spot fungus</name>
    <dbReference type="NCBI Taxonomy" id="122368"/>
    <lineage>
        <taxon>Eukaryota</taxon>
        <taxon>Fungi</taxon>
        <taxon>Dikarya</taxon>
        <taxon>Ascomycota</taxon>
        <taxon>Pezizomycotina</taxon>
        <taxon>Dothideomycetes</taxon>
        <taxon>Dothideomycetidae</taxon>
        <taxon>Mycosphaerellales</taxon>
        <taxon>Mycosphaerellaceae</taxon>
        <taxon>Cercospora</taxon>
    </lineage>
</organism>